<feature type="region of interest" description="Disordered" evidence="1">
    <location>
        <begin position="180"/>
        <end position="319"/>
    </location>
</feature>
<dbReference type="InterPro" id="IPR000467">
    <property type="entry name" value="G_patch_dom"/>
</dbReference>
<dbReference type="OrthoDB" id="5411533at2759"/>
<sequence length="504" mass="54911">MASSNTPNTAPKAPMRLYAELRTGSNNLPGQISAAPVLYNQHEKTEEEKKPVLPFAPSAITQRPQASQRRGQQRPRGGFRPAVTSSSPSTAPVKNSASHAVPSTFEQWANIDTGADEYVPTPRYNNNRRKKRKNRQEEEKPAEIDWDAPYDVAHPNSYADYLASDDYYAMKRAWKRHIKQHRADKDGKEGASSPEEGGERVVAMNPAFAPPANYDPSTAAASAGSPPPPAVQDAATGDEAYENRLRLSQMSVPPPPPPEPEIPASAVIPPPPKTYSATISAAPVRYDVPSPPADTEMNDVHENEQSDKGAEKKPPAPRKGWAMMAKMGYARGKGLGANEDGILDAVRHVQDKAKKLPDAQGGGSQPRAGLGSKQGGPGTGRIVGGKRAGGDGDENETIYGIRSTVVKVWGMLDGLDLAAEMTRDDGGIRQRIGDDFSKRYGKILRLVIDEQSSEEQTPVYVHFGHELSALSFVNGANDDDFRFEGRKIRARFYDEEKFEKGIYE</sequence>
<evidence type="ECO:0000313" key="3">
    <source>
        <dbReference type="EMBL" id="KAF2201996.1"/>
    </source>
</evidence>
<dbReference type="PROSITE" id="PS50174">
    <property type="entry name" value="G_PATCH"/>
    <property type="match status" value="1"/>
</dbReference>
<evidence type="ECO:0000259" key="2">
    <source>
        <dbReference type="PROSITE" id="PS50174"/>
    </source>
</evidence>
<dbReference type="Pfam" id="PF01585">
    <property type="entry name" value="G-patch"/>
    <property type="match status" value="1"/>
</dbReference>
<feature type="compositionally biased region" description="Basic and acidic residues" evidence="1">
    <location>
        <begin position="298"/>
        <end position="314"/>
    </location>
</feature>
<feature type="compositionally biased region" description="Basic and acidic residues" evidence="1">
    <location>
        <begin position="41"/>
        <end position="51"/>
    </location>
</feature>
<evidence type="ECO:0000256" key="1">
    <source>
        <dbReference type="SAM" id="MobiDB-lite"/>
    </source>
</evidence>
<feature type="compositionally biased region" description="Gly residues" evidence="1">
    <location>
        <begin position="372"/>
        <end position="387"/>
    </location>
</feature>
<organism evidence="3 4">
    <name type="scientific">Delitschia confertaspora ATCC 74209</name>
    <dbReference type="NCBI Taxonomy" id="1513339"/>
    <lineage>
        <taxon>Eukaryota</taxon>
        <taxon>Fungi</taxon>
        <taxon>Dikarya</taxon>
        <taxon>Ascomycota</taxon>
        <taxon>Pezizomycotina</taxon>
        <taxon>Dothideomycetes</taxon>
        <taxon>Pleosporomycetidae</taxon>
        <taxon>Pleosporales</taxon>
        <taxon>Delitschiaceae</taxon>
        <taxon>Delitschia</taxon>
    </lineage>
</organism>
<dbReference type="Proteomes" id="UP000799536">
    <property type="component" value="Unassembled WGS sequence"/>
</dbReference>
<reference evidence="3" key="1">
    <citation type="journal article" date="2020" name="Stud. Mycol.">
        <title>101 Dothideomycetes genomes: a test case for predicting lifestyles and emergence of pathogens.</title>
        <authorList>
            <person name="Haridas S."/>
            <person name="Albert R."/>
            <person name="Binder M."/>
            <person name="Bloem J."/>
            <person name="Labutti K."/>
            <person name="Salamov A."/>
            <person name="Andreopoulos B."/>
            <person name="Baker S."/>
            <person name="Barry K."/>
            <person name="Bills G."/>
            <person name="Bluhm B."/>
            <person name="Cannon C."/>
            <person name="Castanera R."/>
            <person name="Culley D."/>
            <person name="Daum C."/>
            <person name="Ezra D."/>
            <person name="Gonzalez J."/>
            <person name="Henrissat B."/>
            <person name="Kuo A."/>
            <person name="Liang C."/>
            <person name="Lipzen A."/>
            <person name="Lutzoni F."/>
            <person name="Magnuson J."/>
            <person name="Mondo S."/>
            <person name="Nolan M."/>
            <person name="Ohm R."/>
            <person name="Pangilinan J."/>
            <person name="Park H.-J."/>
            <person name="Ramirez L."/>
            <person name="Alfaro M."/>
            <person name="Sun H."/>
            <person name="Tritt A."/>
            <person name="Yoshinaga Y."/>
            <person name="Zwiers L.-H."/>
            <person name="Turgeon B."/>
            <person name="Goodwin S."/>
            <person name="Spatafora J."/>
            <person name="Crous P."/>
            <person name="Grigoriev I."/>
        </authorList>
    </citation>
    <scope>NUCLEOTIDE SEQUENCE</scope>
    <source>
        <strain evidence="3">ATCC 74209</strain>
    </source>
</reference>
<feature type="domain" description="G-patch" evidence="2">
    <location>
        <begin position="316"/>
        <end position="375"/>
    </location>
</feature>
<name>A0A9P4MSZ7_9PLEO</name>
<dbReference type="Gene3D" id="3.30.70.330">
    <property type="match status" value="1"/>
</dbReference>
<comment type="caution">
    <text evidence="3">The sequence shown here is derived from an EMBL/GenBank/DDBJ whole genome shotgun (WGS) entry which is preliminary data.</text>
</comment>
<dbReference type="AlphaFoldDB" id="A0A9P4MSZ7"/>
<gene>
    <name evidence="3" type="ORF">GQ43DRAFT_471289</name>
</gene>
<dbReference type="EMBL" id="ML993953">
    <property type="protein sequence ID" value="KAF2201996.1"/>
    <property type="molecule type" value="Genomic_DNA"/>
</dbReference>
<evidence type="ECO:0000313" key="4">
    <source>
        <dbReference type="Proteomes" id="UP000799536"/>
    </source>
</evidence>
<keyword evidence="4" id="KW-1185">Reference proteome</keyword>
<feature type="region of interest" description="Disordered" evidence="1">
    <location>
        <begin position="352"/>
        <end position="396"/>
    </location>
</feature>
<protein>
    <recommendedName>
        <fullName evidence="2">G-patch domain-containing protein</fullName>
    </recommendedName>
</protein>
<feature type="compositionally biased region" description="Low complexity" evidence="1">
    <location>
        <begin position="62"/>
        <end position="93"/>
    </location>
</feature>
<dbReference type="InterPro" id="IPR040052">
    <property type="entry name" value="RBM17"/>
</dbReference>
<proteinExistence type="predicted"/>
<dbReference type="GO" id="GO:0003676">
    <property type="term" value="F:nucleic acid binding"/>
    <property type="evidence" value="ECO:0007669"/>
    <property type="project" value="InterPro"/>
</dbReference>
<dbReference type="PANTHER" id="PTHR13288:SF8">
    <property type="entry name" value="SPLICING FACTOR 45"/>
    <property type="match status" value="1"/>
</dbReference>
<accession>A0A9P4MSZ7</accession>
<dbReference type="SMART" id="SM00443">
    <property type="entry name" value="G_patch"/>
    <property type="match status" value="1"/>
</dbReference>
<dbReference type="InterPro" id="IPR012677">
    <property type="entry name" value="Nucleotide-bd_a/b_plait_sf"/>
</dbReference>
<feature type="region of interest" description="Disordered" evidence="1">
    <location>
        <begin position="1"/>
        <end position="154"/>
    </location>
</feature>
<dbReference type="GO" id="GO:0071011">
    <property type="term" value="C:precatalytic spliceosome"/>
    <property type="evidence" value="ECO:0007669"/>
    <property type="project" value="TreeGrafter"/>
</dbReference>
<dbReference type="GO" id="GO:0045292">
    <property type="term" value="P:mRNA cis splicing, via spliceosome"/>
    <property type="evidence" value="ECO:0007669"/>
    <property type="project" value="InterPro"/>
</dbReference>
<feature type="compositionally biased region" description="Pro residues" evidence="1">
    <location>
        <begin position="252"/>
        <end position="261"/>
    </location>
</feature>
<dbReference type="PANTHER" id="PTHR13288">
    <property type="entry name" value="SPLICING FACTOR 45 SPF45"/>
    <property type="match status" value="1"/>
</dbReference>